<name>A0A9K3GPE0_9EUKA</name>
<protein>
    <submittedName>
        <fullName evidence="1">Pre-mRNA-processing-splicing factor 8</fullName>
    </submittedName>
</protein>
<comment type="caution">
    <text evidence="1">The sequence shown here is derived from an EMBL/GenBank/DDBJ whole genome shotgun (WGS) entry which is preliminary data.</text>
</comment>
<sequence>PLPAIELPLDEEAHGEVAEWLYDHKPLNDDLKRCSGPGYRNYSLPIPVMRTLQDLAGPFAHGRDPNAEFLFNHEAFYVSKALSLAIPGGPKFEPLFRKAEEDDLDVDDFADIRKAFVRGNERTEYK</sequence>
<keyword evidence="2" id="KW-1185">Reference proteome</keyword>
<dbReference type="PANTHER" id="PTHR11140:SF0">
    <property type="entry name" value="PRE-MRNA-PROCESSING-SPLICING FACTOR 8"/>
    <property type="match status" value="1"/>
</dbReference>
<dbReference type="OrthoDB" id="1699641at2759"/>
<dbReference type="GO" id="GO:0030619">
    <property type="term" value="F:U1 snRNA binding"/>
    <property type="evidence" value="ECO:0007669"/>
    <property type="project" value="TreeGrafter"/>
</dbReference>
<dbReference type="GO" id="GO:0071013">
    <property type="term" value="C:catalytic step 2 spliceosome"/>
    <property type="evidence" value="ECO:0007669"/>
    <property type="project" value="TreeGrafter"/>
</dbReference>
<proteinExistence type="predicted"/>
<dbReference type="Proteomes" id="UP000265618">
    <property type="component" value="Unassembled WGS sequence"/>
</dbReference>
<gene>
    <name evidence="1" type="ORF">KIPB_013248</name>
</gene>
<dbReference type="AlphaFoldDB" id="A0A9K3GPE0"/>
<dbReference type="GO" id="GO:0017070">
    <property type="term" value="F:U6 snRNA binding"/>
    <property type="evidence" value="ECO:0007669"/>
    <property type="project" value="TreeGrafter"/>
</dbReference>
<dbReference type="GO" id="GO:0030623">
    <property type="term" value="F:U5 snRNA binding"/>
    <property type="evidence" value="ECO:0007669"/>
    <property type="project" value="TreeGrafter"/>
</dbReference>
<dbReference type="GO" id="GO:0005682">
    <property type="term" value="C:U5 snRNP"/>
    <property type="evidence" value="ECO:0007669"/>
    <property type="project" value="TreeGrafter"/>
</dbReference>
<dbReference type="GO" id="GO:0030620">
    <property type="term" value="F:U2 snRNA binding"/>
    <property type="evidence" value="ECO:0007669"/>
    <property type="project" value="TreeGrafter"/>
</dbReference>
<dbReference type="GO" id="GO:0097157">
    <property type="term" value="F:pre-mRNA intronic binding"/>
    <property type="evidence" value="ECO:0007669"/>
    <property type="project" value="TreeGrafter"/>
</dbReference>
<accession>A0A9K3GPE0</accession>
<dbReference type="EMBL" id="BDIP01006195">
    <property type="protein sequence ID" value="GIQ90447.1"/>
    <property type="molecule type" value="Genomic_DNA"/>
</dbReference>
<organism evidence="1 2">
    <name type="scientific">Kipferlia bialata</name>
    <dbReference type="NCBI Taxonomy" id="797122"/>
    <lineage>
        <taxon>Eukaryota</taxon>
        <taxon>Metamonada</taxon>
        <taxon>Carpediemonas-like organisms</taxon>
        <taxon>Kipferlia</taxon>
    </lineage>
</organism>
<dbReference type="GO" id="GO:0000244">
    <property type="term" value="P:spliceosomal tri-snRNP complex assembly"/>
    <property type="evidence" value="ECO:0007669"/>
    <property type="project" value="TreeGrafter"/>
</dbReference>
<reference evidence="1 2" key="1">
    <citation type="journal article" date="2018" name="PLoS ONE">
        <title>The draft genome of Kipferlia bialata reveals reductive genome evolution in fornicate parasites.</title>
        <authorList>
            <person name="Tanifuji G."/>
            <person name="Takabayashi S."/>
            <person name="Kume K."/>
            <person name="Takagi M."/>
            <person name="Nakayama T."/>
            <person name="Kamikawa R."/>
            <person name="Inagaki Y."/>
            <person name="Hashimoto T."/>
        </authorList>
    </citation>
    <scope>NUCLEOTIDE SEQUENCE [LARGE SCALE GENOMIC DNA]</scope>
    <source>
        <strain evidence="1">NY0173</strain>
    </source>
</reference>
<evidence type="ECO:0000313" key="1">
    <source>
        <dbReference type="EMBL" id="GIQ90447.1"/>
    </source>
</evidence>
<dbReference type="InterPro" id="IPR027652">
    <property type="entry name" value="PRP8"/>
</dbReference>
<feature type="non-terminal residue" evidence="1">
    <location>
        <position position="126"/>
    </location>
</feature>
<evidence type="ECO:0000313" key="2">
    <source>
        <dbReference type="Proteomes" id="UP000265618"/>
    </source>
</evidence>
<feature type="non-terminal residue" evidence="1">
    <location>
        <position position="1"/>
    </location>
</feature>
<dbReference type="PANTHER" id="PTHR11140">
    <property type="entry name" value="PRE-MRNA SPLICING FACTOR PRP8"/>
    <property type="match status" value="1"/>
</dbReference>